<dbReference type="RefSeq" id="WP_012991714.1">
    <property type="nucleotide sequence ID" value="NC_013894.1"/>
</dbReference>
<keyword evidence="5 9" id="KW-0547">Nucleotide-binding</keyword>
<comment type="catalytic activity">
    <reaction evidence="8 9">
        <text>N-acetyl-L-glutamate + ATP = N-acetyl-L-glutamyl 5-phosphate + ADP</text>
        <dbReference type="Rhea" id="RHEA:14629"/>
        <dbReference type="ChEBI" id="CHEBI:30616"/>
        <dbReference type="ChEBI" id="CHEBI:44337"/>
        <dbReference type="ChEBI" id="CHEBI:57936"/>
        <dbReference type="ChEBI" id="CHEBI:456216"/>
        <dbReference type="EC" id="2.7.2.8"/>
    </reaction>
</comment>
<dbReference type="Pfam" id="PF00696">
    <property type="entry name" value="AA_kinase"/>
    <property type="match status" value="1"/>
</dbReference>
<evidence type="ECO:0000256" key="7">
    <source>
        <dbReference type="ARBA" id="ARBA00022840"/>
    </source>
</evidence>
<keyword evidence="9" id="KW-0963">Cytoplasm</keyword>
<comment type="subcellular location">
    <subcellularLocation>
        <location evidence="9">Cytoplasm</location>
    </subcellularLocation>
</comment>
<evidence type="ECO:0000256" key="1">
    <source>
        <dbReference type="ARBA" id="ARBA00004828"/>
    </source>
</evidence>
<evidence type="ECO:0000313" key="11">
    <source>
        <dbReference type="EMBL" id="ADC89307.1"/>
    </source>
</evidence>
<dbReference type="SUPFAM" id="SSF53633">
    <property type="entry name" value="Carbamate kinase-like"/>
    <property type="match status" value="1"/>
</dbReference>
<dbReference type="GO" id="GO:0005524">
    <property type="term" value="F:ATP binding"/>
    <property type="evidence" value="ECO:0007669"/>
    <property type="project" value="UniProtKB-UniRule"/>
</dbReference>
<evidence type="ECO:0000256" key="8">
    <source>
        <dbReference type="ARBA" id="ARBA00048141"/>
    </source>
</evidence>
<dbReference type="PANTHER" id="PTHR23342:SF0">
    <property type="entry name" value="N-ACETYLGLUTAMATE SYNTHASE, MITOCHONDRIAL"/>
    <property type="match status" value="1"/>
</dbReference>
<dbReference type="FunFam" id="3.40.1160.10:FF:000004">
    <property type="entry name" value="Acetylglutamate kinase"/>
    <property type="match status" value="1"/>
</dbReference>
<evidence type="ECO:0000313" key="12">
    <source>
        <dbReference type="Proteomes" id="UP000002043"/>
    </source>
</evidence>
<keyword evidence="2 9" id="KW-0055">Arginine biosynthesis</keyword>
<keyword evidence="4 9" id="KW-0808">Transferase</keyword>
<dbReference type="UniPathway" id="UPA00068">
    <property type="reaction ID" value="UER00107"/>
</dbReference>
<dbReference type="InterPro" id="IPR037528">
    <property type="entry name" value="ArgB"/>
</dbReference>
<dbReference type="InterPro" id="IPR041727">
    <property type="entry name" value="NAGK-C"/>
</dbReference>
<dbReference type="GO" id="GO:0005737">
    <property type="term" value="C:cytoplasm"/>
    <property type="evidence" value="ECO:0007669"/>
    <property type="project" value="UniProtKB-SubCell"/>
</dbReference>
<comment type="similarity">
    <text evidence="9">Belongs to the acetylglutamate kinase family. ArgB subfamily.</text>
</comment>
<name>D3SQ70_THEAH</name>
<evidence type="ECO:0000256" key="5">
    <source>
        <dbReference type="ARBA" id="ARBA00022741"/>
    </source>
</evidence>
<accession>D3SQ70</accession>
<dbReference type="CDD" id="cd04250">
    <property type="entry name" value="AAK_NAGK-C"/>
    <property type="match status" value="1"/>
</dbReference>
<comment type="pathway">
    <text evidence="1 9">Amino-acid biosynthesis; L-arginine biosynthesis; N(2)-acetyl-L-ornithine from L-glutamate: step 2/4.</text>
</comment>
<dbReference type="GO" id="GO:0042450">
    <property type="term" value="P:L-arginine biosynthetic process via ornithine"/>
    <property type="evidence" value="ECO:0007669"/>
    <property type="project" value="UniProtKB-UniRule"/>
</dbReference>
<dbReference type="InterPro" id="IPR001057">
    <property type="entry name" value="Glu/AcGlu_kinase"/>
</dbReference>
<evidence type="ECO:0000256" key="3">
    <source>
        <dbReference type="ARBA" id="ARBA00022605"/>
    </source>
</evidence>
<dbReference type="eggNOG" id="COG0548">
    <property type="taxonomic scope" value="Bacteria"/>
</dbReference>
<feature type="site" description="Transition state stabilizer" evidence="9">
    <location>
        <position position="29"/>
    </location>
</feature>
<feature type="binding site" evidence="9">
    <location>
        <begin position="64"/>
        <end position="65"/>
    </location>
    <ligand>
        <name>substrate</name>
    </ligand>
</feature>
<evidence type="ECO:0000256" key="9">
    <source>
        <dbReference type="HAMAP-Rule" id="MF_00082"/>
    </source>
</evidence>
<dbReference type="HAMAP" id="MF_00082">
    <property type="entry name" value="ArgB"/>
    <property type="match status" value="1"/>
</dbReference>
<gene>
    <name evidence="9" type="primary">argB</name>
    <name evidence="11" type="ordered locus">Thal_0674</name>
</gene>
<evidence type="ECO:0000256" key="2">
    <source>
        <dbReference type="ARBA" id="ARBA00022571"/>
    </source>
</evidence>
<keyword evidence="6 9" id="KW-0418">Kinase</keyword>
<dbReference type="InterPro" id="IPR004662">
    <property type="entry name" value="AcgluKinase_fam"/>
</dbReference>
<dbReference type="InterPro" id="IPR001048">
    <property type="entry name" value="Asp/Glu/Uridylate_kinase"/>
</dbReference>
<dbReference type="PIRSF" id="PIRSF000728">
    <property type="entry name" value="NAGK"/>
    <property type="match status" value="1"/>
</dbReference>
<dbReference type="EMBL" id="CP001931">
    <property type="protein sequence ID" value="ADC89307.1"/>
    <property type="molecule type" value="Genomic_DNA"/>
</dbReference>
<evidence type="ECO:0000256" key="4">
    <source>
        <dbReference type="ARBA" id="ARBA00022679"/>
    </source>
</evidence>
<feature type="binding site" evidence="9">
    <location>
        <position position="86"/>
    </location>
    <ligand>
        <name>substrate</name>
    </ligand>
</feature>
<dbReference type="NCBIfam" id="TIGR00761">
    <property type="entry name" value="argB"/>
    <property type="match status" value="1"/>
</dbReference>
<keyword evidence="3 9" id="KW-0028">Amino-acid biosynthesis</keyword>
<dbReference type="OrthoDB" id="9803155at2"/>
<dbReference type="Proteomes" id="UP000002043">
    <property type="component" value="Chromosome"/>
</dbReference>
<keyword evidence="7 9" id="KW-0067">ATP-binding</keyword>
<dbReference type="HOGENOM" id="CLU_053680_0_0_0"/>
<feature type="site" description="Transition state stabilizer" evidence="9">
    <location>
        <position position="255"/>
    </location>
</feature>
<protein>
    <recommendedName>
        <fullName evidence="9">Acetylglutamate kinase</fullName>
        <ecNumber evidence="9">2.7.2.8</ecNumber>
    </recommendedName>
    <alternativeName>
        <fullName evidence="9">N-acetyl-L-glutamate 5-phosphotransferase</fullName>
    </alternativeName>
    <alternativeName>
        <fullName evidence="9">NAG kinase</fullName>
        <shortName evidence="9">NAGK</shortName>
    </alternativeName>
</protein>
<comment type="function">
    <text evidence="9">Catalyzes the ATP-dependent phosphorylation of N-acetyl-L-glutamate.</text>
</comment>
<dbReference type="EC" id="2.7.2.8" evidence="9"/>
<organism evidence="11 12">
    <name type="scientific">Thermocrinis albus (strain DSM 14484 / JCM 11386 / HI 11/12)</name>
    <dbReference type="NCBI Taxonomy" id="638303"/>
    <lineage>
        <taxon>Bacteria</taxon>
        <taxon>Pseudomonadati</taxon>
        <taxon>Aquificota</taxon>
        <taxon>Aquificia</taxon>
        <taxon>Aquificales</taxon>
        <taxon>Aquificaceae</taxon>
        <taxon>Thermocrinis</taxon>
    </lineage>
</organism>
<dbReference type="AlphaFoldDB" id="D3SQ70"/>
<dbReference type="GO" id="GO:0003991">
    <property type="term" value="F:acetylglutamate kinase activity"/>
    <property type="evidence" value="ECO:0007669"/>
    <property type="project" value="UniProtKB-UniRule"/>
</dbReference>
<dbReference type="Gene3D" id="3.40.1160.10">
    <property type="entry name" value="Acetylglutamate kinase-like"/>
    <property type="match status" value="1"/>
</dbReference>
<dbReference type="KEGG" id="tal:Thal_0674"/>
<reference evidence="12" key="1">
    <citation type="journal article" date="2010" name="Stand. Genomic Sci.">
        <title>Complete genome sequence of Thermocrinis albus type strain (HI 11/12T).</title>
        <authorList>
            <person name="Wirth R."/>
            <person name="Sikorski J."/>
            <person name="Brambilla E."/>
            <person name="Misra M."/>
            <person name="Lapidus A."/>
            <person name="Copeland A."/>
            <person name="Nolan M."/>
            <person name="Lucas S."/>
            <person name="Chen F."/>
            <person name="Tice H."/>
            <person name="Cheng J.F."/>
            <person name="Han C."/>
            <person name="Detter J.C."/>
            <person name="Tapia R."/>
            <person name="Bruce D."/>
            <person name="Goodwin L."/>
            <person name="Pitluck S."/>
            <person name="Pati A."/>
            <person name="Anderson I."/>
            <person name="Ivanova N."/>
            <person name="Mavromatis K."/>
            <person name="Mikhailova N."/>
            <person name="Chen A."/>
            <person name="Palaniappan K."/>
            <person name="Bilek Y."/>
            <person name="Hader T."/>
            <person name="Land M."/>
            <person name="Hauser L."/>
            <person name="Chang Y.J."/>
            <person name="Jeffries C.D."/>
            <person name="Tindall B.J."/>
            <person name="Rohde M."/>
            <person name="Goker M."/>
            <person name="Bristow J."/>
            <person name="Eisen J.A."/>
            <person name="Markowitz V."/>
            <person name="Hugenholtz P."/>
            <person name="Kyrpides N.C."/>
            <person name="Klenk H.P."/>
        </authorList>
    </citation>
    <scope>NUCLEOTIDE SEQUENCE [LARGE SCALE GENOMIC DNA]</scope>
    <source>
        <strain evidence="12">DSM 14484 / JCM 11386 / HI 11/12</strain>
    </source>
</reference>
<dbReference type="PRINTS" id="PR00474">
    <property type="entry name" value="GLU5KINASE"/>
</dbReference>
<evidence type="ECO:0000259" key="10">
    <source>
        <dbReference type="Pfam" id="PF00696"/>
    </source>
</evidence>
<sequence length="310" mass="33913">MEELIYRAKILQSALPYIREFYGKVFVIKYGGSAMVEEGLRDSFARDVVLLSYVGIKVVVVHGGGPQISKTLEKMGIKPHFVGGMRKTDQETMHVVEMVLSGDINKDIVALINTHSGKKVYAVGLSGRDGQLIKARKLDKVRYFRELGLEPPEEDLGFVGEVEEVNVELLRTLLEKGYIPVIAPVGVGDEGEAYNINADLVACEVAAALKAEKIIFMTDTEGIKDAEGRVIPTLTPDEAYRLIKEGVIKGGMLPKVKSALRSLAMGVRKVHIIDGRVPHAILLEVFTDEGIGTEVVSTLSPQDTEPSVRI</sequence>
<dbReference type="STRING" id="638303.Thal_0674"/>
<dbReference type="InterPro" id="IPR036393">
    <property type="entry name" value="AceGlu_kinase-like_sf"/>
</dbReference>
<keyword evidence="12" id="KW-1185">Reference proteome</keyword>
<proteinExistence type="inferred from homology"/>
<dbReference type="PANTHER" id="PTHR23342">
    <property type="entry name" value="N-ACETYLGLUTAMATE SYNTHASE"/>
    <property type="match status" value="1"/>
</dbReference>
<evidence type="ECO:0000256" key="6">
    <source>
        <dbReference type="ARBA" id="ARBA00022777"/>
    </source>
</evidence>
<feature type="domain" description="Aspartate/glutamate/uridylate kinase" evidence="10">
    <location>
        <begin position="24"/>
        <end position="274"/>
    </location>
</feature>
<feature type="binding site" evidence="9">
    <location>
        <position position="195"/>
    </location>
    <ligand>
        <name>substrate</name>
    </ligand>
</feature>